<dbReference type="PANTHER" id="PTHR20837:SF0">
    <property type="entry name" value="COILED-COIL AND C2 DOMAIN-CONTAINING PROTEIN 2A"/>
    <property type="match status" value="1"/>
</dbReference>
<proteinExistence type="predicted"/>
<organism evidence="1 2">
    <name type="scientific">Acanthocheilonema viteae</name>
    <name type="common">Filarial nematode worm</name>
    <name type="synonym">Dipetalonema viteae</name>
    <dbReference type="NCBI Taxonomy" id="6277"/>
    <lineage>
        <taxon>Eukaryota</taxon>
        <taxon>Metazoa</taxon>
        <taxon>Ecdysozoa</taxon>
        <taxon>Nematoda</taxon>
        <taxon>Chromadorea</taxon>
        <taxon>Rhabditida</taxon>
        <taxon>Spirurina</taxon>
        <taxon>Spiruromorpha</taxon>
        <taxon>Filarioidea</taxon>
        <taxon>Onchocercidae</taxon>
        <taxon>Acanthocheilonema</taxon>
    </lineage>
</organism>
<dbReference type="Proteomes" id="UP000276991">
    <property type="component" value="Unassembled WGS sequence"/>
</dbReference>
<evidence type="ECO:0000313" key="1">
    <source>
        <dbReference type="EMBL" id="VBB32867.1"/>
    </source>
</evidence>
<dbReference type="PANTHER" id="PTHR20837">
    <property type="entry name" value="CENTROSOMAL PROTEIN-RELATED"/>
    <property type="match status" value="1"/>
</dbReference>
<dbReference type="GO" id="GO:1904491">
    <property type="term" value="P:protein localization to ciliary transition zone"/>
    <property type="evidence" value="ECO:0007669"/>
    <property type="project" value="TreeGrafter"/>
</dbReference>
<dbReference type="InterPro" id="IPR052434">
    <property type="entry name" value="Tectonic-like_complex_comp"/>
</dbReference>
<accession>A0A498SUE0</accession>
<dbReference type="OrthoDB" id="2162143at2759"/>
<dbReference type="GO" id="GO:1905515">
    <property type="term" value="P:non-motile cilium assembly"/>
    <property type="evidence" value="ECO:0007669"/>
    <property type="project" value="TreeGrafter"/>
</dbReference>
<dbReference type="EMBL" id="UPTC01001985">
    <property type="protein sequence ID" value="VBB32867.1"/>
    <property type="molecule type" value="Genomic_DNA"/>
</dbReference>
<name>A0A498SUE0_ACAVI</name>
<dbReference type="GO" id="GO:0035869">
    <property type="term" value="C:ciliary transition zone"/>
    <property type="evidence" value="ECO:0007669"/>
    <property type="project" value="TreeGrafter"/>
</dbReference>
<dbReference type="STRING" id="6277.A0A498SUE0"/>
<gene>
    <name evidence="1" type="ORF">NAV_LOCUS7658</name>
</gene>
<reference evidence="1 2" key="1">
    <citation type="submission" date="2018-08" db="EMBL/GenBank/DDBJ databases">
        <authorList>
            <person name="Laetsch R D."/>
            <person name="Stevens L."/>
            <person name="Kumar S."/>
            <person name="Blaxter L. M."/>
        </authorList>
    </citation>
    <scope>NUCLEOTIDE SEQUENCE [LARGE SCALE GENOMIC DNA]</scope>
</reference>
<keyword evidence="2" id="KW-1185">Reference proteome</keyword>
<dbReference type="AlphaFoldDB" id="A0A498SUE0"/>
<evidence type="ECO:0000313" key="2">
    <source>
        <dbReference type="Proteomes" id="UP000276991"/>
    </source>
</evidence>
<sequence length="96" mass="11066">MQRILREILSELENTDNNEQAKDDLLQLRNSYQINAVAFRYRYETADEIIEKVLSLKIHENTDQSVQFAFAVHLQSFINNILSCSVAVAALKPLIK</sequence>
<protein>
    <submittedName>
        <fullName evidence="1">Uncharacterized protein</fullName>
    </submittedName>
</protein>